<dbReference type="Proteomes" id="UP000284660">
    <property type="component" value="Unassembled WGS sequence"/>
</dbReference>
<evidence type="ECO:0000259" key="5">
    <source>
        <dbReference type="PROSITE" id="PS01124"/>
    </source>
</evidence>
<dbReference type="PANTHER" id="PTHR43280">
    <property type="entry name" value="ARAC-FAMILY TRANSCRIPTIONAL REGULATOR"/>
    <property type="match status" value="1"/>
</dbReference>
<evidence type="ECO:0000256" key="4">
    <source>
        <dbReference type="SAM" id="Phobius"/>
    </source>
</evidence>
<feature type="transmembrane region" description="Helical" evidence="4">
    <location>
        <begin position="140"/>
        <end position="161"/>
    </location>
</feature>
<reference evidence="9 10" key="1">
    <citation type="submission" date="2018-08" db="EMBL/GenBank/DDBJ databases">
        <title>A genome reference for cultivated species of the human gut microbiota.</title>
        <authorList>
            <person name="Zou Y."/>
            <person name="Xue W."/>
            <person name="Luo G."/>
        </authorList>
    </citation>
    <scope>NUCLEOTIDE SEQUENCE [LARGE SCALE GENOMIC DNA]</scope>
    <source>
        <strain evidence="9 10">AM30-4</strain>
    </source>
</reference>
<dbReference type="InterPro" id="IPR009057">
    <property type="entry name" value="Homeodomain-like_sf"/>
</dbReference>
<dbReference type="SUPFAM" id="SSF46689">
    <property type="entry name" value="Homeodomain-like"/>
    <property type="match status" value="1"/>
</dbReference>
<dbReference type="SMART" id="SM00342">
    <property type="entry name" value="HTH_ARAC"/>
    <property type="match status" value="1"/>
</dbReference>
<reference evidence="11 12" key="2">
    <citation type="journal article" date="2019" name="Nat. Med.">
        <title>A library of human gut bacterial isolates paired with longitudinal multiomics data enables mechanistic microbiome research.</title>
        <authorList>
            <person name="Poyet M."/>
            <person name="Groussin M."/>
            <person name="Gibbons S.M."/>
            <person name="Avila-Pacheco J."/>
            <person name="Jiang X."/>
            <person name="Kearney S.M."/>
            <person name="Perrotta A.R."/>
            <person name="Berdy B."/>
            <person name="Zhao S."/>
            <person name="Lieberman T.D."/>
            <person name="Swanson P.K."/>
            <person name="Smith M."/>
            <person name="Roesemann S."/>
            <person name="Alexander J.E."/>
            <person name="Rich S.A."/>
            <person name="Livny J."/>
            <person name="Vlamakis H."/>
            <person name="Clish C."/>
            <person name="Bullock K."/>
            <person name="Deik A."/>
            <person name="Scott J."/>
            <person name="Pierce K.A."/>
            <person name="Xavier R.J."/>
            <person name="Alm E.J."/>
        </authorList>
    </citation>
    <scope>NUCLEOTIDE SEQUENCE [LARGE SCALE GENOMIC DNA]</scope>
    <source>
        <strain evidence="7 11">BIOML-A2</strain>
        <strain evidence="8 12">BIOML-A20</strain>
    </source>
</reference>
<dbReference type="Pfam" id="PF12833">
    <property type="entry name" value="HTH_18"/>
    <property type="match status" value="1"/>
</dbReference>
<feature type="transmembrane region" description="Helical" evidence="4">
    <location>
        <begin position="6"/>
        <end position="28"/>
    </location>
</feature>
<dbReference type="RefSeq" id="WP_005857147.1">
    <property type="nucleotide sequence ID" value="NZ_BQOC01000001.1"/>
</dbReference>
<dbReference type="GO" id="GO:0043565">
    <property type="term" value="F:sequence-specific DNA binding"/>
    <property type="evidence" value="ECO:0007669"/>
    <property type="project" value="InterPro"/>
</dbReference>
<dbReference type="Proteomes" id="UP000432516">
    <property type="component" value="Unassembled WGS sequence"/>
</dbReference>
<organism evidence="9 10">
    <name type="scientific">Parabacteroides distasonis</name>
    <dbReference type="NCBI Taxonomy" id="823"/>
    <lineage>
        <taxon>Bacteria</taxon>
        <taxon>Pseudomonadati</taxon>
        <taxon>Bacteroidota</taxon>
        <taxon>Bacteroidia</taxon>
        <taxon>Bacteroidales</taxon>
        <taxon>Tannerellaceae</taxon>
        <taxon>Parabacteroides</taxon>
    </lineage>
</organism>
<gene>
    <name evidence="9" type="ORF">DW782_01975</name>
    <name evidence="7" type="ORF">GKD68_03695</name>
    <name evidence="8" type="ORF">GKD70_06150</name>
    <name evidence="6" type="ORF">PN599_01765</name>
</gene>
<keyword evidence="4" id="KW-0472">Membrane</keyword>
<accession>A0A395YYQ0</accession>
<dbReference type="GO" id="GO:0003700">
    <property type="term" value="F:DNA-binding transcription factor activity"/>
    <property type="evidence" value="ECO:0007669"/>
    <property type="project" value="InterPro"/>
</dbReference>
<dbReference type="AlphaFoldDB" id="A0A395YYQ0"/>
<dbReference type="EMBL" id="JAQMPJ010000001">
    <property type="protein sequence ID" value="MDB9003729.1"/>
    <property type="molecule type" value="Genomic_DNA"/>
</dbReference>
<dbReference type="Proteomes" id="UP001210126">
    <property type="component" value="Unassembled WGS sequence"/>
</dbReference>
<dbReference type="EMBL" id="WKNE01000002">
    <property type="protein sequence ID" value="MRZ53851.1"/>
    <property type="molecule type" value="Genomic_DNA"/>
</dbReference>
<evidence type="ECO:0000313" key="11">
    <source>
        <dbReference type="Proteomes" id="UP000432516"/>
    </source>
</evidence>
<keyword evidence="3" id="KW-0804">Transcription</keyword>
<protein>
    <submittedName>
        <fullName evidence="9">AraC family transcriptional regulator</fullName>
    </submittedName>
    <submittedName>
        <fullName evidence="6">Helix-turn-helix domain-containing protein</fullName>
    </submittedName>
</protein>
<feature type="transmembrane region" description="Helical" evidence="4">
    <location>
        <begin position="98"/>
        <end position="120"/>
    </location>
</feature>
<dbReference type="EMBL" id="QSJN01000001">
    <property type="protein sequence ID" value="RHD78082.1"/>
    <property type="molecule type" value="Genomic_DNA"/>
</dbReference>
<keyword evidence="2" id="KW-0238">DNA-binding</keyword>
<dbReference type="OrthoDB" id="1029553at2"/>
<feature type="transmembrane region" description="Helical" evidence="4">
    <location>
        <begin position="209"/>
        <end position="227"/>
    </location>
</feature>
<dbReference type="InterPro" id="IPR018060">
    <property type="entry name" value="HTH_AraC"/>
</dbReference>
<dbReference type="Proteomes" id="UP000441609">
    <property type="component" value="Unassembled WGS sequence"/>
</dbReference>
<feature type="transmembrane region" description="Helical" evidence="4">
    <location>
        <begin position="35"/>
        <end position="53"/>
    </location>
</feature>
<keyword evidence="1" id="KW-0805">Transcription regulation</keyword>
<evidence type="ECO:0000313" key="12">
    <source>
        <dbReference type="Proteomes" id="UP000441609"/>
    </source>
</evidence>
<dbReference type="PANTHER" id="PTHR43280:SF2">
    <property type="entry name" value="HTH-TYPE TRANSCRIPTIONAL REGULATOR EXSA"/>
    <property type="match status" value="1"/>
</dbReference>
<evidence type="ECO:0000256" key="2">
    <source>
        <dbReference type="ARBA" id="ARBA00023125"/>
    </source>
</evidence>
<name>A0A395YYQ0_PARDI</name>
<dbReference type="OMA" id="YMENERP"/>
<feature type="transmembrane region" description="Helical" evidence="4">
    <location>
        <begin position="181"/>
        <end position="203"/>
    </location>
</feature>
<feature type="transmembrane region" description="Helical" evidence="4">
    <location>
        <begin position="65"/>
        <end position="86"/>
    </location>
</feature>
<feature type="domain" description="HTH araC/xylS-type" evidence="5">
    <location>
        <begin position="264"/>
        <end position="368"/>
    </location>
</feature>
<evidence type="ECO:0000313" key="8">
    <source>
        <dbReference type="EMBL" id="MSB72878.1"/>
    </source>
</evidence>
<keyword evidence="4" id="KW-0812">Transmembrane</keyword>
<keyword evidence="4" id="KW-1133">Transmembrane helix</keyword>
<evidence type="ECO:0000256" key="1">
    <source>
        <dbReference type="ARBA" id="ARBA00023015"/>
    </source>
</evidence>
<evidence type="ECO:0000256" key="3">
    <source>
        <dbReference type="ARBA" id="ARBA00023163"/>
    </source>
</evidence>
<comment type="caution">
    <text evidence="9">The sequence shown here is derived from an EMBL/GenBank/DDBJ whole genome shotgun (WGS) entry which is preliminary data.</text>
</comment>
<dbReference type="EMBL" id="WKMO01000004">
    <property type="protein sequence ID" value="MSB72878.1"/>
    <property type="molecule type" value="Genomic_DNA"/>
</dbReference>
<evidence type="ECO:0000313" key="6">
    <source>
        <dbReference type="EMBL" id="MDB9003729.1"/>
    </source>
</evidence>
<proteinExistence type="predicted"/>
<dbReference type="Gene3D" id="1.10.10.60">
    <property type="entry name" value="Homeodomain-like"/>
    <property type="match status" value="1"/>
</dbReference>
<sequence length="375" mass="43741">MSYHEFILVVNFSSIIILVLLAMLLLIATRFRGESGYAAAIIVLPNIPVYIYNMSRMLGWHDITLFFFPISYSVNTLLMPLLWLFTRRNFDLDPRFKPVQLLHFLPAIVCVVIVLSIPMRKRMESILHEVTGDDTWIGDFNAAVITSQMIGYFVAIFIYLYRKKQYIKDNWSDAEYMQKEWIPKLMILFAALFVTVMTCYAIWPRTDAWLIQILNVMAMSFLVYNFIAHPTVPYIQGTSRMLVKDETVGFQSIPDEEQMRDICSQVKEYLETTNAFLRKDLSLSILSRETGIYQKLLSRSINEYLKQNFFELINEMRVGEAKRRLLLPENAGHTVDSLYEECGFRTRSTFFLAFKKVEGLSPAQWLNSVKKHTDQ</sequence>
<evidence type="ECO:0000313" key="10">
    <source>
        <dbReference type="Proteomes" id="UP000284660"/>
    </source>
</evidence>
<reference evidence="6" key="3">
    <citation type="submission" date="2023-01" db="EMBL/GenBank/DDBJ databases">
        <title>Human gut microbiome strain richness.</title>
        <authorList>
            <person name="Chen-Liaw A."/>
        </authorList>
    </citation>
    <scope>NUCLEOTIDE SEQUENCE</scope>
    <source>
        <strain evidence="6">RTP21484st1_E5_RTP21484_190118</strain>
    </source>
</reference>
<dbReference type="PROSITE" id="PS01124">
    <property type="entry name" value="HTH_ARAC_FAMILY_2"/>
    <property type="match status" value="1"/>
</dbReference>
<evidence type="ECO:0000313" key="9">
    <source>
        <dbReference type="EMBL" id="RHD78082.1"/>
    </source>
</evidence>
<evidence type="ECO:0000313" key="7">
    <source>
        <dbReference type="EMBL" id="MRZ53851.1"/>
    </source>
</evidence>